<dbReference type="AlphaFoldDB" id="A0A3S0H5X3"/>
<comment type="caution">
    <text evidence="3">The sequence shown here is derived from an EMBL/GenBank/DDBJ whole genome shotgun (WGS) entry which is preliminary data.</text>
</comment>
<organism evidence="3 4">
    <name type="scientific">Hymenobacter gummosus</name>
    <dbReference type="NCBI Taxonomy" id="1776032"/>
    <lineage>
        <taxon>Bacteria</taxon>
        <taxon>Pseudomonadati</taxon>
        <taxon>Bacteroidota</taxon>
        <taxon>Cytophagia</taxon>
        <taxon>Cytophagales</taxon>
        <taxon>Hymenobacteraceae</taxon>
        <taxon>Hymenobacter</taxon>
    </lineage>
</organism>
<sequence length="695" mass="75060">MSTLLQLQTRKTLPLDFTLRNEQSLAVLYILDTPGGQSLTLELTNTAGESLDLLAPAPDAARPYHFELVFRPGVLNEATLPSLTLKDGTKATFSQAKNTDGTVALRLTVPAQTLAKGDKLTFTLQHVEPDGRLGSRGTRVLLRYANAQVHGAGVVISGFRETHLNIVTHVGKPTIPLHLGVVGNDKVLNTGTPNDPKHPLTMRVSNVSRTDTIQPADKAVFYLSFDTGEKAEEWALGTADQVKAIQVAYGSHDNWKGAGQPGSDVTLGLHWTIPVPELKPGEYLDIRLDKILTMHPAGLTNVYLRYENVPGYWDGQLTTQLEKSPLVYAGTNVGIGTTAPGQKLEVAGVVYTNGESSGFITDAGNASRVGLLKYFGREGGIWRTKAQSFEIGRVNADVLPGTPSTWTTDLFVSGTGAVGIGTTKPTEQVQIGDSETSKTPTYLAVQAVDGVAAGVKLRHGGEDTGYDITSDNKTLNITSNKHEAAQVRFSGQKHAMEVVIEADTDNNGGDTPILTFTTQAGSVKGQVGFLGAGHKSFSMVNYASQTSVELNENGNAHLMSRTTLLAVQGDGNVCIYRVGNGNAVWCTGTNISDIRLKTDIEPIASPLQRLSELRGISFRWKDTAIGKERELGLVAQEVEQAFPELMHRVEGQDMKMVQYEKFVPVLIEAMKEQQQQIAQLQQQLNRLLQATNAPQ</sequence>
<dbReference type="Proteomes" id="UP000282184">
    <property type="component" value="Unassembled WGS sequence"/>
</dbReference>
<feature type="domain" description="Peptidase S74" evidence="2">
    <location>
        <begin position="592"/>
        <end position="684"/>
    </location>
</feature>
<dbReference type="Pfam" id="PF13884">
    <property type="entry name" value="Peptidase_S74"/>
    <property type="match status" value="1"/>
</dbReference>
<dbReference type="OrthoDB" id="946948at2"/>
<proteinExistence type="predicted"/>
<evidence type="ECO:0000313" key="4">
    <source>
        <dbReference type="Proteomes" id="UP000282184"/>
    </source>
</evidence>
<dbReference type="Gene3D" id="2.90.10.10">
    <property type="entry name" value="Bulb-type lectin domain"/>
    <property type="match status" value="1"/>
</dbReference>
<keyword evidence="1" id="KW-0175">Coiled coil</keyword>
<dbReference type="EMBL" id="RXOF01000005">
    <property type="protein sequence ID" value="RTQ50300.1"/>
    <property type="molecule type" value="Genomic_DNA"/>
</dbReference>
<keyword evidence="4" id="KW-1185">Reference proteome</keyword>
<evidence type="ECO:0000256" key="1">
    <source>
        <dbReference type="SAM" id="Coils"/>
    </source>
</evidence>
<name>A0A3S0H5X3_9BACT</name>
<reference evidence="3 4" key="1">
    <citation type="submission" date="2018-12" db="EMBL/GenBank/DDBJ databases">
        <title>Hymenobacter gummosus sp. nov., isolated from a spring.</title>
        <authorList>
            <person name="Nie L."/>
        </authorList>
    </citation>
    <scope>NUCLEOTIDE SEQUENCE [LARGE SCALE GENOMIC DNA]</scope>
    <source>
        <strain evidence="3 4">KCTC 52166</strain>
    </source>
</reference>
<feature type="coiled-coil region" evidence="1">
    <location>
        <begin position="663"/>
        <end position="690"/>
    </location>
</feature>
<evidence type="ECO:0000313" key="3">
    <source>
        <dbReference type="EMBL" id="RTQ50300.1"/>
    </source>
</evidence>
<dbReference type="InterPro" id="IPR036426">
    <property type="entry name" value="Bulb-type_lectin_dom_sf"/>
</dbReference>
<evidence type="ECO:0000259" key="2">
    <source>
        <dbReference type="PROSITE" id="PS51688"/>
    </source>
</evidence>
<accession>A0A3S0H5X3</accession>
<protein>
    <submittedName>
        <fullName evidence="3">Tail fiber domain-containing protein</fullName>
    </submittedName>
</protein>
<gene>
    <name evidence="3" type="ORF">EJV47_11795</name>
</gene>
<dbReference type="InterPro" id="IPR030392">
    <property type="entry name" value="S74_ICA"/>
</dbReference>
<dbReference type="PROSITE" id="PS51688">
    <property type="entry name" value="ICA"/>
    <property type="match status" value="1"/>
</dbReference>
<dbReference type="RefSeq" id="WP_126693349.1">
    <property type="nucleotide sequence ID" value="NZ_RXOF01000005.1"/>
</dbReference>